<dbReference type="PANTHER" id="PTHR43236">
    <property type="entry name" value="ANTITOXIN HIGA1"/>
    <property type="match status" value="1"/>
</dbReference>
<feature type="domain" description="HTH cro/C1-type" evidence="2">
    <location>
        <begin position="20"/>
        <end position="74"/>
    </location>
</feature>
<dbReference type="PROSITE" id="PS50943">
    <property type="entry name" value="HTH_CROC1"/>
    <property type="match status" value="1"/>
</dbReference>
<dbReference type="CDD" id="cd00093">
    <property type="entry name" value="HTH_XRE"/>
    <property type="match status" value="1"/>
</dbReference>
<evidence type="ECO:0000313" key="3">
    <source>
        <dbReference type="EMBL" id="MFD1528941.1"/>
    </source>
</evidence>
<comment type="caution">
    <text evidence="3">The sequence shown here is derived from an EMBL/GenBank/DDBJ whole genome shotgun (WGS) entry which is preliminary data.</text>
</comment>
<dbReference type="SMART" id="SM00530">
    <property type="entry name" value="HTH_XRE"/>
    <property type="match status" value="1"/>
</dbReference>
<dbReference type="Gene3D" id="1.10.260.40">
    <property type="entry name" value="lambda repressor-like DNA-binding domains"/>
    <property type="match status" value="1"/>
</dbReference>
<evidence type="ECO:0000259" key="2">
    <source>
        <dbReference type="PROSITE" id="PS50943"/>
    </source>
</evidence>
<dbReference type="InterPro" id="IPR001387">
    <property type="entry name" value="Cro/C1-type_HTH"/>
</dbReference>
<dbReference type="Proteomes" id="UP001597145">
    <property type="component" value="Unassembled WGS sequence"/>
</dbReference>
<keyword evidence="4" id="KW-1185">Reference proteome</keyword>
<evidence type="ECO:0000256" key="1">
    <source>
        <dbReference type="ARBA" id="ARBA00007227"/>
    </source>
</evidence>
<dbReference type="Pfam" id="PF01381">
    <property type="entry name" value="HTH_3"/>
    <property type="match status" value="1"/>
</dbReference>
<gene>
    <name evidence="3" type="ORF">ACFSCY_05765</name>
</gene>
<protein>
    <submittedName>
        <fullName evidence="3">XRE family transcriptional regulator</fullName>
    </submittedName>
</protein>
<dbReference type="InterPro" id="IPR052345">
    <property type="entry name" value="Rad_response_metalloprotease"/>
</dbReference>
<dbReference type="SUPFAM" id="SSF47413">
    <property type="entry name" value="lambda repressor-like DNA-binding domains"/>
    <property type="match status" value="1"/>
</dbReference>
<sequence length="381" mass="42691">MTNRRDRAQDIARLFDGERLTLARQLAGLRKNQLAEKIDKTPTAVASYESGRKRPAAATVAQLAMALGIEPEFFLPSAGELQAASAPHFRSLRSTTQIARDRARAYGLMVIEIISSLERHVEFPNLDLPLHAVDLELWEVSEPEDAARVVRKCWDIETGPIDHIVRLLENKGIFAAFTSRQIAAIDAYSFSSDMRPVVLLNPTKDDYYRQRWDVAHELGHLVMHADAEPGNRDAEEQANRFAAELLLPEAEIAPLLPNRPGWRHLQSLKEEWGVSLQALLFRSRRLGVMPEQAYKSAMTTVSARGWRRQEPGRSVLVEQPSLLPRAVEVLAQVNVDDRQLADECRVPLDLFRLATSRTPSPLRPSGDIGSANRARLAVVPQ</sequence>
<dbReference type="Pfam" id="PF06114">
    <property type="entry name" value="Peptidase_M78"/>
    <property type="match status" value="1"/>
</dbReference>
<dbReference type="EMBL" id="JBHUCP010000003">
    <property type="protein sequence ID" value="MFD1528941.1"/>
    <property type="molecule type" value="Genomic_DNA"/>
</dbReference>
<accession>A0ABW4FGR6</accession>
<evidence type="ECO:0000313" key="4">
    <source>
        <dbReference type="Proteomes" id="UP001597145"/>
    </source>
</evidence>
<comment type="similarity">
    <text evidence="1">Belongs to the short-chain fatty acyl-CoA assimilation regulator (ScfR) family.</text>
</comment>
<dbReference type="InterPro" id="IPR010359">
    <property type="entry name" value="IrrE_HExxH"/>
</dbReference>
<dbReference type="Gene3D" id="1.10.10.2910">
    <property type="match status" value="1"/>
</dbReference>
<organism evidence="3 4">
    <name type="scientific">Pseudonocardia aurantiaca</name>
    <dbReference type="NCBI Taxonomy" id="75290"/>
    <lineage>
        <taxon>Bacteria</taxon>
        <taxon>Bacillati</taxon>
        <taxon>Actinomycetota</taxon>
        <taxon>Actinomycetes</taxon>
        <taxon>Pseudonocardiales</taxon>
        <taxon>Pseudonocardiaceae</taxon>
        <taxon>Pseudonocardia</taxon>
    </lineage>
</organism>
<dbReference type="PANTHER" id="PTHR43236:SF1">
    <property type="entry name" value="BLL7220 PROTEIN"/>
    <property type="match status" value="1"/>
</dbReference>
<proteinExistence type="inferred from homology"/>
<dbReference type="InterPro" id="IPR010982">
    <property type="entry name" value="Lambda_DNA-bd_dom_sf"/>
</dbReference>
<reference evidence="4" key="1">
    <citation type="journal article" date="2019" name="Int. J. Syst. Evol. Microbiol.">
        <title>The Global Catalogue of Microorganisms (GCM) 10K type strain sequencing project: providing services to taxonomists for standard genome sequencing and annotation.</title>
        <authorList>
            <consortium name="The Broad Institute Genomics Platform"/>
            <consortium name="The Broad Institute Genome Sequencing Center for Infectious Disease"/>
            <person name="Wu L."/>
            <person name="Ma J."/>
        </authorList>
    </citation>
    <scope>NUCLEOTIDE SEQUENCE [LARGE SCALE GENOMIC DNA]</scope>
    <source>
        <strain evidence="4">JCM 12165</strain>
    </source>
</reference>
<dbReference type="RefSeq" id="WP_343984830.1">
    <property type="nucleotide sequence ID" value="NZ_BAAAJG010000025.1"/>
</dbReference>
<name>A0ABW4FGR6_9PSEU</name>